<evidence type="ECO:0000313" key="4">
    <source>
        <dbReference type="EMBL" id="MCL7939432.1"/>
    </source>
</evidence>
<name>A0ABT0SXW0_9GAMM</name>
<dbReference type="Gene3D" id="3.40.50.300">
    <property type="entry name" value="P-loop containing nucleotide triphosphate hydrolases"/>
    <property type="match status" value="1"/>
</dbReference>
<evidence type="ECO:0000256" key="1">
    <source>
        <dbReference type="ARBA" id="ARBA00022741"/>
    </source>
</evidence>
<sequence length="249" mass="28427">MTNVTAHQAEEHPITTRAIAFARKQKKRIAKRVADKHLYPPEKYPVSVFMAGSPGAGKTEASKELIAVLSENGQDILRIDPDELRDEFEDYHGGNAWLFQPAVSILVEKLLDVALKQHQSFLLDGTFTNLAKARENVARSLGKSRVVQILYVYQDPLLAWEFVEAREALEGRRIPIESFSEQYFAARDVANRIKQEFGELVMVDLLIKNHDGSHREYVQNVERIDTHIAEAYSRESLLQKLAEKTRKRT</sequence>
<dbReference type="InterPro" id="IPR010488">
    <property type="entry name" value="Zeta_toxin_domain"/>
</dbReference>
<dbReference type="Pfam" id="PF06414">
    <property type="entry name" value="Zeta_toxin"/>
    <property type="match status" value="1"/>
</dbReference>
<evidence type="ECO:0000256" key="2">
    <source>
        <dbReference type="ARBA" id="ARBA00022840"/>
    </source>
</evidence>
<proteinExistence type="predicted"/>
<accession>A0ABT0SXW0</accession>
<dbReference type="Proteomes" id="UP001165369">
    <property type="component" value="Unassembled WGS sequence"/>
</dbReference>
<evidence type="ECO:0000313" key="5">
    <source>
        <dbReference type="Proteomes" id="UP001165369"/>
    </source>
</evidence>
<reference evidence="4" key="1">
    <citation type="submission" date="2022-05" db="EMBL/GenBank/DDBJ databases">
        <title>Halomonas geminus sp. nov. and Halomonas llamarensis sp. nov. isolated from high-altitude salars of the Atacama Desert.</title>
        <authorList>
            <person name="Hintersatz C."/>
            <person name="Rojas L.A."/>
            <person name="Wei T.-S."/>
            <person name="Kutschke S."/>
            <person name="Lehmann F."/>
            <person name="Jain R."/>
            <person name="Pollmann K."/>
        </authorList>
    </citation>
    <scope>NUCLEOTIDE SEQUENCE</scope>
    <source>
        <strain evidence="4">ATCH28</strain>
    </source>
</reference>
<organism evidence="4 5">
    <name type="scientific">Halomonas gemina</name>
    <dbReference type="NCBI Taxonomy" id="2945105"/>
    <lineage>
        <taxon>Bacteria</taxon>
        <taxon>Pseudomonadati</taxon>
        <taxon>Pseudomonadota</taxon>
        <taxon>Gammaproteobacteria</taxon>
        <taxon>Oceanospirillales</taxon>
        <taxon>Halomonadaceae</taxon>
        <taxon>Halomonas</taxon>
    </lineage>
</organism>
<dbReference type="CDD" id="cd01983">
    <property type="entry name" value="SIMIBI"/>
    <property type="match status" value="1"/>
</dbReference>
<feature type="domain" description="Zeta toxin" evidence="3">
    <location>
        <begin position="34"/>
        <end position="221"/>
    </location>
</feature>
<keyword evidence="2" id="KW-0067">ATP-binding</keyword>
<dbReference type="InterPro" id="IPR027417">
    <property type="entry name" value="P-loop_NTPase"/>
</dbReference>
<keyword evidence="5" id="KW-1185">Reference proteome</keyword>
<protein>
    <submittedName>
        <fullName evidence="4">Zeta toxin family protein</fullName>
    </submittedName>
</protein>
<comment type="caution">
    <text evidence="4">The sequence shown here is derived from an EMBL/GenBank/DDBJ whole genome shotgun (WGS) entry which is preliminary data.</text>
</comment>
<dbReference type="RefSeq" id="WP_250059423.1">
    <property type="nucleotide sequence ID" value="NZ_JAMJPK010000001.1"/>
</dbReference>
<dbReference type="SUPFAM" id="SSF52540">
    <property type="entry name" value="P-loop containing nucleoside triphosphate hydrolases"/>
    <property type="match status" value="1"/>
</dbReference>
<keyword evidence="1" id="KW-0547">Nucleotide-binding</keyword>
<gene>
    <name evidence="4" type="ORF">M8009_03815</name>
</gene>
<dbReference type="EMBL" id="JAMJPK010000001">
    <property type="protein sequence ID" value="MCL7939432.1"/>
    <property type="molecule type" value="Genomic_DNA"/>
</dbReference>
<evidence type="ECO:0000259" key="3">
    <source>
        <dbReference type="Pfam" id="PF06414"/>
    </source>
</evidence>